<name>A0A409XG51_PSICY</name>
<dbReference type="OrthoDB" id="3230070at2759"/>
<accession>A0A409XG51</accession>
<comment type="caution">
    <text evidence="1">The sequence shown here is derived from an EMBL/GenBank/DDBJ whole genome shotgun (WGS) entry which is preliminary data.</text>
</comment>
<sequence>MPAKTVRDLNQSHLRHLYTSCVVTKFFHASLAWWNGTKKQLRPLEKARNRTLRLICAAFKTTPTVALPDSGNDESDEGT</sequence>
<reference evidence="1 2" key="1">
    <citation type="journal article" date="2018" name="Evol. Lett.">
        <title>Horizontal gene cluster transfer increased hallucinogenic mushroom diversity.</title>
        <authorList>
            <person name="Reynolds H.T."/>
            <person name="Vijayakumar V."/>
            <person name="Gluck-Thaler E."/>
            <person name="Korotkin H.B."/>
            <person name="Matheny P.B."/>
            <person name="Slot J.C."/>
        </authorList>
    </citation>
    <scope>NUCLEOTIDE SEQUENCE [LARGE SCALE GENOMIC DNA]</scope>
    <source>
        <strain evidence="1 2">2631</strain>
    </source>
</reference>
<evidence type="ECO:0000313" key="1">
    <source>
        <dbReference type="EMBL" id="PPQ89762.1"/>
    </source>
</evidence>
<organism evidence="1 2">
    <name type="scientific">Psilocybe cyanescens</name>
    <dbReference type="NCBI Taxonomy" id="93625"/>
    <lineage>
        <taxon>Eukaryota</taxon>
        <taxon>Fungi</taxon>
        <taxon>Dikarya</taxon>
        <taxon>Basidiomycota</taxon>
        <taxon>Agaricomycotina</taxon>
        <taxon>Agaricomycetes</taxon>
        <taxon>Agaricomycetidae</taxon>
        <taxon>Agaricales</taxon>
        <taxon>Agaricineae</taxon>
        <taxon>Strophariaceae</taxon>
        <taxon>Psilocybe</taxon>
    </lineage>
</organism>
<proteinExistence type="predicted"/>
<dbReference type="InParanoid" id="A0A409XG51"/>
<gene>
    <name evidence="1" type="ORF">CVT25_015779</name>
</gene>
<dbReference type="AlphaFoldDB" id="A0A409XG51"/>
<dbReference type="EMBL" id="NHYD01001834">
    <property type="protein sequence ID" value="PPQ89762.1"/>
    <property type="molecule type" value="Genomic_DNA"/>
</dbReference>
<protein>
    <submittedName>
        <fullName evidence="1">Uncharacterized protein</fullName>
    </submittedName>
</protein>
<evidence type="ECO:0000313" key="2">
    <source>
        <dbReference type="Proteomes" id="UP000283269"/>
    </source>
</evidence>
<dbReference type="Proteomes" id="UP000283269">
    <property type="component" value="Unassembled WGS sequence"/>
</dbReference>
<keyword evidence="2" id="KW-1185">Reference proteome</keyword>